<organism evidence="1 2">
    <name type="scientific">Armillaria luteobubalina</name>
    <dbReference type="NCBI Taxonomy" id="153913"/>
    <lineage>
        <taxon>Eukaryota</taxon>
        <taxon>Fungi</taxon>
        <taxon>Dikarya</taxon>
        <taxon>Basidiomycota</taxon>
        <taxon>Agaricomycotina</taxon>
        <taxon>Agaricomycetes</taxon>
        <taxon>Agaricomycetidae</taxon>
        <taxon>Agaricales</taxon>
        <taxon>Marasmiineae</taxon>
        <taxon>Physalacriaceae</taxon>
        <taxon>Armillaria</taxon>
    </lineage>
</organism>
<keyword evidence="2" id="KW-1185">Reference proteome</keyword>
<accession>A0AA39V1P6</accession>
<proteinExistence type="predicted"/>
<evidence type="ECO:0000313" key="1">
    <source>
        <dbReference type="EMBL" id="KAK0501990.1"/>
    </source>
</evidence>
<protein>
    <submittedName>
        <fullName evidence="1">Uncharacterized protein</fullName>
    </submittedName>
</protein>
<comment type="caution">
    <text evidence="1">The sequence shown here is derived from an EMBL/GenBank/DDBJ whole genome shotgun (WGS) entry which is preliminary data.</text>
</comment>
<dbReference type="EMBL" id="JAUEPU010000005">
    <property type="protein sequence ID" value="KAK0501990.1"/>
    <property type="molecule type" value="Genomic_DNA"/>
</dbReference>
<gene>
    <name evidence="1" type="ORF">EDD18DRAFT_1346547</name>
</gene>
<name>A0AA39V1P6_9AGAR</name>
<sequence>MELGFNRRCLRNPTRLDNPFGEVVGGFLVLEAIVQPAVWAVGVHGPGIFFSVACGSTDLPQWTERWEYGPRGVGCAERDAIEPGVSEGTGNVYIALVCKGSECAYGLVLVPVINQTSGTNDRGYRVFRRVGGFSADLHESIVIKWLNDRSQCIEII</sequence>
<dbReference type="Proteomes" id="UP001175228">
    <property type="component" value="Unassembled WGS sequence"/>
</dbReference>
<evidence type="ECO:0000313" key="2">
    <source>
        <dbReference type="Proteomes" id="UP001175228"/>
    </source>
</evidence>
<reference evidence="1" key="1">
    <citation type="submission" date="2023-06" db="EMBL/GenBank/DDBJ databases">
        <authorList>
            <consortium name="Lawrence Berkeley National Laboratory"/>
            <person name="Ahrendt S."/>
            <person name="Sahu N."/>
            <person name="Indic B."/>
            <person name="Wong-Bajracharya J."/>
            <person name="Merenyi Z."/>
            <person name="Ke H.-M."/>
            <person name="Monk M."/>
            <person name="Kocsube S."/>
            <person name="Drula E."/>
            <person name="Lipzen A."/>
            <person name="Balint B."/>
            <person name="Henrissat B."/>
            <person name="Andreopoulos B."/>
            <person name="Martin F.M."/>
            <person name="Harder C.B."/>
            <person name="Rigling D."/>
            <person name="Ford K.L."/>
            <person name="Foster G.D."/>
            <person name="Pangilinan J."/>
            <person name="Papanicolaou A."/>
            <person name="Barry K."/>
            <person name="LaButti K."/>
            <person name="Viragh M."/>
            <person name="Koriabine M."/>
            <person name="Yan M."/>
            <person name="Riley R."/>
            <person name="Champramary S."/>
            <person name="Plett K.L."/>
            <person name="Tsai I.J."/>
            <person name="Slot J."/>
            <person name="Sipos G."/>
            <person name="Plett J."/>
            <person name="Nagy L.G."/>
            <person name="Grigoriev I.V."/>
        </authorList>
    </citation>
    <scope>NUCLEOTIDE SEQUENCE</scope>
    <source>
        <strain evidence="1">HWK02</strain>
    </source>
</reference>
<dbReference type="AlphaFoldDB" id="A0AA39V1P6"/>